<dbReference type="PANTHER" id="PTHR13696">
    <property type="entry name" value="P-LOOP CONTAINING NUCLEOSIDE TRIPHOSPHATE HYDROLASE"/>
    <property type="match status" value="1"/>
</dbReference>
<protein>
    <submittedName>
        <fullName evidence="3">AAA family ATPase</fullName>
    </submittedName>
</protein>
<organism evidence="3 4">
    <name type="scientific">Amycolatopsis iheyensis</name>
    <dbReference type="NCBI Taxonomy" id="2945988"/>
    <lineage>
        <taxon>Bacteria</taxon>
        <taxon>Bacillati</taxon>
        <taxon>Actinomycetota</taxon>
        <taxon>Actinomycetes</taxon>
        <taxon>Pseudonocardiales</taxon>
        <taxon>Pseudonocardiaceae</taxon>
        <taxon>Amycolatopsis</taxon>
    </lineage>
</organism>
<dbReference type="InterPro" id="IPR027417">
    <property type="entry name" value="P-loop_NTPase"/>
</dbReference>
<dbReference type="Pfam" id="PF20271">
    <property type="entry name" value="CATASP"/>
    <property type="match status" value="1"/>
</dbReference>
<dbReference type="Pfam" id="PF01656">
    <property type="entry name" value="CbiA"/>
    <property type="match status" value="1"/>
</dbReference>
<keyword evidence="4" id="KW-1185">Reference proteome</keyword>
<dbReference type="InterPro" id="IPR050678">
    <property type="entry name" value="DNA_Partitioning_ATPase"/>
</dbReference>
<proteinExistence type="predicted"/>
<dbReference type="RefSeq" id="WP_257920733.1">
    <property type="nucleotide sequence ID" value="NZ_JAMXQV010000007.1"/>
</dbReference>
<gene>
    <name evidence="3" type="ORF">M8542_14850</name>
</gene>
<dbReference type="SUPFAM" id="SSF52540">
    <property type="entry name" value="P-loop containing nucleoside triphosphate hydrolases"/>
    <property type="match status" value="1"/>
</dbReference>
<sequence length="540" mass="60537">MNGTVVTFYSYKGGVGRSFTLANVALLLARWGFRVLTIDWDLEAPGLHHYFGKLLPKSPKGGVVDLAHDFLAGAERPADHALRLELEDGVVALLAAGRDDSDYTGRVQGIDWEDLYQRGFAGFLERCRAEWTENYDFVLIDSRTGISDIGGICTAHLPDQLVVLFTANRQSVEGVVDIARRANDARDRMPYDRPPHLVLPVLSRLDNRVEYERAEAWQQLCAEATAPLFRNWLAKSVTQDLMLRHLTVPYVSYWSFGEQLPVLEERTPSSDQISFALETVAAVVAQQFDRTDLLADNRDAYVAAARTQRRSYNLDLLVSIARPEPLAATELIRELAAQGLQVDRSLSGDPEFLELTGDPAKHLCLVVDGEVSRWQATEAERFLRHALDADSDRRLFCVLTRRTYPEQLPTFLRNLRLFKLDAHTRPRQVARELYEIMKKAPSGRADSERAALQDAGAALRAVPANVTHIGRWALIEQTVTDMTTALDHGDMALLKDLTVDLEQLNHVRANGSHCPAPEGLRPRIGELLARIDRRTEVSTK</sequence>
<dbReference type="InterPro" id="IPR002586">
    <property type="entry name" value="CobQ/CobB/MinD/ParA_Nub-bd_dom"/>
</dbReference>
<reference evidence="3" key="1">
    <citation type="submission" date="2022-06" db="EMBL/GenBank/DDBJ databases">
        <title>Amycolatopsis iheyaensis sp. nov., a new species of the genus Amycolatopsis isolated from soil in Iheya island, Japan.</title>
        <authorList>
            <person name="Ngamcharungchit C."/>
            <person name="Kanto H."/>
            <person name="Take A."/>
            <person name="Intra B."/>
            <person name="Matsumoto A."/>
            <person name="Panbangred W."/>
            <person name="Inahashi Y."/>
        </authorList>
    </citation>
    <scope>NUCLEOTIDE SEQUENCE</scope>
    <source>
        <strain evidence="3">OK19-0408</strain>
    </source>
</reference>
<comment type="caution">
    <text evidence="3">The sequence shown here is derived from an EMBL/GenBank/DDBJ whole genome shotgun (WGS) entry which is preliminary data.</text>
</comment>
<dbReference type="EMBL" id="JAMXQV010000007">
    <property type="protein sequence ID" value="MCR6484098.1"/>
    <property type="molecule type" value="Genomic_DNA"/>
</dbReference>
<evidence type="ECO:0000313" key="4">
    <source>
        <dbReference type="Proteomes" id="UP001144096"/>
    </source>
</evidence>
<feature type="domain" description="CobQ/CobB/MinD/ParA nucleotide binding" evidence="1">
    <location>
        <begin position="7"/>
        <end position="145"/>
    </location>
</feature>
<name>A0A9X2NBA0_9PSEU</name>
<feature type="domain" description="CATRA-Associated Small Protein" evidence="2">
    <location>
        <begin position="457"/>
        <end position="532"/>
    </location>
</feature>
<dbReference type="InterPro" id="IPR046924">
    <property type="entry name" value="CATASP"/>
</dbReference>
<dbReference type="Proteomes" id="UP001144096">
    <property type="component" value="Unassembled WGS sequence"/>
</dbReference>
<evidence type="ECO:0000259" key="2">
    <source>
        <dbReference type="Pfam" id="PF20271"/>
    </source>
</evidence>
<dbReference type="NCBIfam" id="NF047398">
    <property type="entry name" value="AAA_KGGVGR"/>
    <property type="match status" value="1"/>
</dbReference>
<evidence type="ECO:0000313" key="3">
    <source>
        <dbReference type="EMBL" id="MCR6484098.1"/>
    </source>
</evidence>
<dbReference type="PANTHER" id="PTHR13696:SF52">
    <property type="entry name" value="PARA FAMILY PROTEIN CT_582"/>
    <property type="match status" value="1"/>
</dbReference>
<accession>A0A9X2NBA0</accession>
<dbReference type="AlphaFoldDB" id="A0A9X2NBA0"/>
<dbReference type="Gene3D" id="3.40.50.300">
    <property type="entry name" value="P-loop containing nucleotide triphosphate hydrolases"/>
    <property type="match status" value="1"/>
</dbReference>
<evidence type="ECO:0000259" key="1">
    <source>
        <dbReference type="Pfam" id="PF01656"/>
    </source>
</evidence>